<dbReference type="Pfam" id="PF01207">
    <property type="entry name" value="Dus"/>
    <property type="match status" value="1"/>
</dbReference>
<dbReference type="Gene3D" id="3.20.20.70">
    <property type="entry name" value="Aldolase class I"/>
    <property type="match status" value="1"/>
</dbReference>
<dbReference type="STRING" id="1778263.TPER_HE00556"/>
<keyword evidence="13" id="KW-0547">Nucleotide-binding</keyword>
<organism evidence="15 16">
    <name type="scientific">Candidatus Hoaglandella endobia</name>
    <dbReference type="NCBI Taxonomy" id="1778263"/>
    <lineage>
        <taxon>Bacteria</taxon>
        <taxon>Pseudomonadati</taxon>
        <taxon>Pseudomonadota</taxon>
        <taxon>Gammaproteobacteria</taxon>
        <taxon>Enterobacterales</taxon>
        <taxon>Enterobacteriaceae</taxon>
        <taxon>Candidatus Hoaglandella</taxon>
    </lineage>
</organism>
<protein>
    <recommendedName>
        <fullName evidence="10">tRNA-dihydrouridine(20/20a) synthase</fullName>
        <ecNumber evidence="10">1.3.1.91</ecNumber>
    </recommendedName>
    <alternativeName>
        <fullName evidence="10">U20-specific dihydrouridine synthase</fullName>
        <shortName evidence="10">U20-specific Dus</shortName>
    </alternativeName>
    <alternativeName>
        <fullName evidence="10">tRNA-dihydrouridine synthase A</fullName>
    </alternativeName>
</protein>
<comment type="catalytic activity">
    <reaction evidence="10">
        <text>5,6-dihydrouridine(20a) in tRNA + NAD(+) = uridine(20a) in tRNA + NADH + H(+)</text>
        <dbReference type="Rhea" id="RHEA:53348"/>
        <dbReference type="Rhea" id="RHEA-COMP:13535"/>
        <dbReference type="Rhea" id="RHEA-COMP:13536"/>
        <dbReference type="ChEBI" id="CHEBI:15378"/>
        <dbReference type="ChEBI" id="CHEBI:57540"/>
        <dbReference type="ChEBI" id="CHEBI:57945"/>
        <dbReference type="ChEBI" id="CHEBI:65315"/>
        <dbReference type="ChEBI" id="CHEBI:74443"/>
    </reaction>
</comment>
<dbReference type="InterPro" id="IPR018517">
    <property type="entry name" value="tRNA_hU_synthase_CS"/>
</dbReference>
<dbReference type="PIRSF" id="PIRSF006621">
    <property type="entry name" value="Dus"/>
    <property type="match status" value="1"/>
</dbReference>
<feature type="binding site" evidence="10 13">
    <location>
        <begin position="239"/>
        <end position="240"/>
    </location>
    <ligand>
        <name>FMN</name>
        <dbReference type="ChEBI" id="CHEBI:58210"/>
    </ligand>
</feature>
<feature type="site" description="Interacts with tRNA; defines subfamily-specific binding signature" evidence="10">
    <location>
        <position position="189"/>
    </location>
</feature>
<gene>
    <name evidence="15" type="primary">dus</name>
    <name evidence="10" type="synonym">dusA</name>
    <name evidence="15" type="ORF">TPER_HE00556</name>
</gene>
<dbReference type="HAMAP" id="MF_02041">
    <property type="entry name" value="DusA_subfam"/>
    <property type="match status" value="1"/>
</dbReference>
<sequence length="338" mass="37999">MQSLIKESARMVTLAPGRFSVAPMLNWTDRHCRFFLRQLSRRALLYTEMVTTNALLFGKKDYLAYNEAEHPLALQLGGCEPTVLACCARMAAERGYDEINLNVGCPSYRVQKGSFGAYLMAEKKRVAECVAAMQEAVTLPVTVKTRIGIDEHDSYAFLCEFIDAVANQGGCKTVIIHARKACLNGLRSKKNREIPELDYNRVYNIKKDFPALTVILNGNIKTIGDAQDHLKCIDGVMMGREAYQNPGILRYIDSQIFCETDLITNLKLVIDAMLPYIEKELIRGTALNHITRHMLGLFKGIPGARQWRYYLSEKAKLHSAGPEVLINALAYINHLYGT</sequence>
<dbReference type="InterPro" id="IPR035587">
    <property type="entry name" value="DUS-like_FMN-bd"/>
</dbReference>
<keyword evidence="3 10" id="KW-0285">Flavoprotein</keyword>
<feature type="active site" description="Proton donor" evidence="10 12">
    <location>
        <position position="105"/>
    </location>
</feature>
<feature type="site" description="Interacts with tRNA; defines subfamily-specific binding signature" evidence="10">
    <location>
        <position position="305"/>
    </location>
</feature>
<dbReference type="GO" id="GO:0010181">
    <property type="term" value="F:FMN binding"/>
    <property type="evidence" value="ECO:0007669"/>
    <property type="project" value="UniProtKB-UniRule"/>
</dbReference>
<dbReference type="FunFam" id="3.20.20.70:FF:000083">
    <property type="entry name" value="tRNA-dihydrouridine(20/20a) synthase"/>
    <property type="match status" value="1"/>
</dbReference>
<keyword evidence="4 10" id="KW-0288">FMN</keyword>
<evidence type="ECO:0000256" key="8">
    <source>
        <dbReference type="ARBA" id="ARBA00023002"/>
    </source>
</evidence>
<keyword evidence="2 10" id="KW-0820">tRNA-binding</keyword>
<dbReference type="InterPro" id="IPR013785">
    <property type="entry name" value="Aldolase_TIM"/>
</dbReference>
<keyword evidence="8 10" id="KW-0560">Oxidoreductase</keyword>
<dbReference type="Proteomes" id="UP000095477">
    <property type="component" value="Chromosome I"/>
</dbReference>
<dbReference type="AlphaFoldDB" id="A0A143WUZ8"/>
<dbReference type="GO" id="GO:0000049">
    <property type="term" value="F:tRNA binding"/>
    <property type="evidence" value="ECO:0007669"/>
    <property type="project" value="UniProtKB-UniRule"/>
</dbReference>
<dbReference type="PANTHER" id="PTHR42907">
    <property type="entry name" value="FMN-LINKED OXIDOREDUCTASES SUPERFAMILY PROTEIN"/>
    <property type="match status" value="1"/>
</dbReference>
<evidence type="ECO:0000256" key="12">
    <source>
        <dbReference type="PIRSR" id="PIRSR006621-1"/>
    </source>
</evidence>
<dbReference type="NCBIfam" id="TIGR00742">
    <property type="entry name" value="yjbN"/>
    <property type="match status" value="1"/>
</dbReference>
<feature type="site" description="Interacts with tRNA" evidence="10">
    <location>
        <position position="102"/>
    </location>
</feature>
<name>A0A143WUZ8_9ENTR</name>
<dbReference type="PANTHER" id="PTHR42907:SF1">
    <property type="entry name" value="FMN-LINKED OXIDOREDUCTASES SUPERFAMILY PROTEIN"/>
    <property type="match status" value="1"/>
</dbReference>
<evidence type="ECO:0000256" key="3">
    <source>
        <dbReference type="ARBA" id="ARBA00022630"/>
    </source>
</evidence>
<feature type="binding site" evidence="10 13">
    <location>
        <position position="144"/>
    </location>
    <ligand>
        <name>FMN</name>
        <dbReference type="ChEBI" id="CHEBI:58210"/>
    </ligand>
</feature>
<evidence type="ECO:0000313" key="16">
    <source>
        <dbReference type="Proteomes" id="UP000095477"/>
    </source>
</evidence>
<evidence type="ECO:0000313" key="15">
    <source>
        <dbReference type="EMBL" id="CUX97456.1"/>
    </source>
</evidence>
<evidence type="ECO:0000256" key="4">
    <source>
        <dbReference type="ARBA" id="ARBA00022643"/>
    </source>
</evidence>
<comment type="similarity">
    <text evidence="11">Belongs to the dus family.</text>
</comment>
<evidence type="ECO:0000256" key="11">
    <source>
        <dbReference type="PIRNR" id="PIRNR006621"/>
    </source>
</evidence>
<evidence type="ECO:0000256" key="6">
    <source>
        <dbReference type="ARBA" id="ARBA00022857"/>
    </source>
</evidence>
<evidence type="ECO:0000256" key="7">
    <source>
        <dbReference type="ARBA" id="ARBA00022884"/>
    </source>
</evidence>
<feature type="binding site" evidence="10">
    <location>
        <begin position="23"/>
        <end position="25"/>
    </location>
    <ligand>
        <name>FMN</name>
        <dbReference type="ChEBI" id="CHEBI:58210"/>
    </ligand>
</feature>
<evidence type="ECO:0000256" key="13">
    <source>
        <dbReference type="PIRSR" id="PIRSR006621-2"/>
    </source>
</evidence>
<comment type="catalytic activity">
    <reaction evidence="10">
        <text>5,6-dihydrouridine(20) in tRNA + NAD(+) = uridine(20) in tRNA + NADH + H(+)</text>
        <dbReference type="Rhea" id="RHEA:53340"/>
        <dbReference type="Rhea" id="RHEA-COMP:13533"/>
        <dbReference type="Rhea" id="RHEA-COMP:13534"/>
        <dbReference type="ChEBI" id="CHEBI:15378"/>
        <dbReference type="ChEBI" id="CHEBI:57540"/>
        <dbReference type="ChEBI" id="CHEBI:57945"/>
        <dbReference type="ChEBI" id="CHEBI:65315"/>
        <dbReference type="ChEBI" id="CHEBI:74443"/>
        <dbReference type="EC" id="1.3.1.91"/>
    </reaction>
</comment>
<dbReference type="Gene3D" id="1.20.120.1460">
    <property type="match status" value="1"/>
</dbReference>
<dbReference type="GO" id="GO:0102264">
    <property type="term" value="F:tRNA-dihydrouridine20 synthase activity"/>
    <property type="evidence" value="ECO:0007669"/>
    <property type="project" value="UniProtKB-EC"/>
</dbReference>
<comment type="caution">
    <text evidence="10">Lacks conserved residue(s) required for the propagation of feature annotation.</text>
</comment>
<dbReference type="InterPro" id="IPR004653">
    <property type="entry name" value="DusA"/>
</dbReference>
<keyword evidence="7 10" id="KW-0694">RNA-binding</keyword>
<dbReference type="CDD" id="cd02801">
    <property type="entry name" value="DUS_like_FMN"/>
    <property type="match status" value="1"/>
</dbReference>
<dbReference type="RefSeq" id="WP_067568197.1">
    <property type="nucleotide sequence ID" value="NZ_LN999835.1"/>
</dbReference>
<feature type="site" description="Interacts with tRNA" evidence="10">
    <location>
        <position position="192"/>
    </location>
</feature>
<proteinExistence type="inferred from homology"/>
<comment type="function">
    <text evidence="9 10">Catalyzes the synthesis of 5,6-dihydrouridine (D), a modified base found in the D-loop of most tRNAs, via the reduction of the C5-C6 double bond in target uridines. Specifically modifies U20 and U20a in tRNAs.</text>
</comment>
<dbReference type="EC" id="1.3.1.91" evidence="10"/>
<evidence type="ECO:0000256" key="9">
    <source>
        <dbReference type="ARBA" id="ARBA00058013"/>
    </source>
</evidence>
<keyword evidence="6 10" id="KW-0521">NADP</keyword>
<dbReference type="PROSITE" id="PS01136">
    <property type="entry name" value="UPF0034"/>
    <property type="match status" value="1"/>
</dbReference>
<dbReference type="SUPFAM" id="SSF51395">
    <property type="entry name" value="FMN-linked oxidoreductases"/>
    <property type="match status" value="1"/>
</dbReference>
<evidence type="ECO:0000259" key="14">
    <source>
        <dbReference type="Pfam" id="PF01207"/>
    </source>
</evidence>
<dbReference type="PATRIC" id="fig|1778263.3.peg.548"/>
<comment type="similarity">
    <text evidence="10">Belongs to the Dus family. DusA subfamily.</text>
</comment>
<evidence type="ECO:0000256" key="10">
    <source>
        <dbReference type="HAMAP-Rule" id="MF_02041"/>
    </source>
</evidence>
<dbReference type="GO" id="GO:0050660">
    <property type="term" value="F:flavin adenine dinucleotide binding"/>
    <property type="evidence" value="ECO:0007669"/>
    <property type="project" value="InterPro"/>
</dbReference>
<accession>A0A143WUZ8</accession>
<evidence type="ECO:0000256" key="2">
    <source>
        <dbReference type="ARBA" id="ARBA00022555"/>
    </source>
</evidence>
<dbReference type="EMBL" id="LN999835">
    <property type="protein sequence ID" value="CUX97456.1"/>
    <property type="molecule type" value="Genomic_DNA"/>
</dbReference>
<feature type="domain" description="DUS-like FMN-binding" evidence="14">
    <location>
        <begin position="21"/>
        <end position="325"/>
    </location>
</feature>
<dbReference type="GO" id="GO:0102266">
    <property type="term" value="F:tRNA-dihydrouridine20a synthase activity"/>
    <property type="evidence" value="ECO:0007669"/>
    <property type="project" value="RHEA"/>
</dbReference>
<dbReference type="OrthoDB" id="9783413at2"/>
<comment type="catalytic activity">
    <reaction evidence="10">
        <text>5,6-dihydrouridine(20) in tRNA + NADP(+) = uridine(20) in tRNA + NADPH + H(+)</text>
        <dbReference type="Rhea" id="RHEA:53336"/>
        <dbReference type="Rhea" id="RHEA-COMP:13533"/>
        <dbReference type="Rhea" id="RHEA-COMP:13534"/>
        <dbReference type="ChEBI" id="CHEBI:15378"/>
        <dbReference type="ChEBI" id="CHEBI:57783"/>
        <dbReference type="ChEBI" id="CHEBI:58349"/>
        <dbReference type="ChEBI" id="CHEBI:65315"/>
        <dbReference type="ChEBI" id="CHEBI:74443"/>
        <dbReference type="EC" id="1.3.1.91"/>
    </reaction>
</comment>
<reference evidence="16" key="1">
    <citation type="submission" date="2016-01" db="EMBL/GenBank/DDBJ databases">
        <authorList>
            <person name="Husnik F."/>
        </authorList>
    </citation>
    <scope>NUCLEOTIDE SEQUENCE [LARGE SCALE GENOMIC DNA]</scope>
</reference>
<comment type="catalytic activity">
    <reaction evidence="10">
        <text>5,6-dihydrouridine(20a) in tRNA + NADP(+) = uridine(20a) in tRNA + NADPH + H(+)</text>
        <dbReference type="Rhea" id="RHEA:53344"/>
        <dbReference type="Rhea" id="RHEA-COMP:13535"/>
        <dbReference type="Rhea" id="RHEA-COMP:13536"/>
        <dbReference type="ChEBI" id="CHEBI:15378"/>
        <dbReference type="ChEBI" id="CHEBI:57783"/>
        <dbReference type="ChEBI" id="CHEBI:58349"/>
        <dbReference type="ChEBI" id="CHEBI:65315"/>
        <dbReference type="ChEBI" id="CHEBI:74443"/>
    </reaction>
</comment>
<feature type="site" description="Interacts with tRNA; defines subfamily-specific binding signature" evidence="10">
    <location>
        <position position="308"/>
    </location>
</feature>
<comment type="cofactor">
    <cofactor evidence="1 10 11 13">
        <name>FMN</name>
        <dbReference type="ChEBI" id="CHEBI:58210"/>
    </cofactor>
</comment>
<evidence type="ECO:0000256" key="5">
    <source>
        <dbReference type="ARBA" id="ARBA00022694"/>
    </source>
</evidence>
<dbReference type="InterPro" id="IPR001269">
    <property type="entry name" value="DUS_fam"/>
</dbReference>
<keyword evidence="16" id="KW-1185">Reference proteome</keyword>
<evidence type="ECO:0000256" key="1">
    <source>
        <dbReference type="ARBA" id="ARBA00001917"/>
    </source>
</evidence>
<keyword evidence="5 10" id="KW-0819">tRNA processing</keyword>
<dbReference type="KEGG" id="hed:TPER_HE00556"/>
<feature type="binding site" evidence="10 13">
    <location>
        <position position="75"/>
    </location>
    <ligand>
        <name>FMN</name>
        <dbReference type="ChEBI" id="CHEBI:58210"/>
    </ligand>
</feature>
<feature type="binding site" evidence="10 13">
    <location>
        <position position="177"/>
    </location>
    <ligand>
        <name>FMN</name>
        <dbReference type="ChEBI" id="CHEBI:58210"/>
    </ligand>
</feature>
<dbReference type="NCBIfam" id="NF008774">
    <property type="entry name" value="PRK11815.1"/>
    <property type="match status" value="1"/>
</dbReference>